<dbReference type="OrthoDB" id="9780660at2"/>
<dbReference type="GO" id="GO:0008289">
    <property type="term" value="F:lipid binding"/>
    <property type="evidence" value="ECO:0007669"/>
    <property type="project" value="UniProtKB-KW"/>
</dbReference>
<dbReference type="RefSeq" id="WP_158675147.1">
    <property type="nucleotide sequence ID" value="NZ_AP018437.1"/>
</dbReference>
<sequence length="290" mass="31737">MNLTAKIAIVTDSTACIPNYFLEELNIHTVAYYIHRNNEVLRDLVSIQYQEFLNWLSTAKSIPQTASPGPGDYLSMYENLAEGGAQEILSLHMTSKGSGAYQAALAAADMLREKLPQLRIEVVDTLNVALCQGWMAIEAAREALAGTSMESILEKTKRMISQARIIQTADTLRYLYMGGRIGKAAHLAGSMLNLKPLISMQDGEIVALGVARGLNKAYEKMVNLIQAALQPDQKIKIAYLHAGATEQIQLLKSKVESRLECVESFTAELCPALMVHTGPGTTGLCYFPVN</sequence>
<dbReference type="PANTHER" id="PTHR33434:SF2">
    <property type="entry name" value="FATTY ACID-BINDING PROTEIN TM_1468"/>
    <property type="match status" value="1"/>
</dbReference>
<dbReference type="Proteomes" id="UP000256388">
    <property type="component" value="Unassembled WGS sequence"/>
</dbReference>
<comment type="caution">
    <text evidence="2">The sequence shown here is derived from an EMBL/GenBank/DDBJ whole genome shotgun (WGS) entry which is preliminary data.</text>
</comment>
<reference evidence="2 3" key="1">
    <citation type="submission" date="2018-08" db="EMBL/GenBank/DDBJ databases">
        <title>Genomic Encyclopedia of Type Strains, Phase IV (KMG-IV): sequencing the most valuable type-strain genomes for metagenomic binning, comparative biology and taxonomic classification.</title>
        <authorList>
            <person name="Goeker M."/>
        </authorList>
    </citation>
    <scope>NUCLEOTIDE SEQUENCE [LARGE SCALE GENOMIC DNA]</scope>
    <source>
        <strain evidence="2 3">DSM 23923</strain>
    </source>
</reference>
<evidence type="ECO:0000313" key="3">
    <source>
        <dbReference type="Proteomes" id="UP000256388"/>
    </source>
</evidence>
<proteinExistence type="predicted"/>
<organism evidence="2 3">
    <name type="scientific">Pelolinea submarina</name>
    <dbReference type="NCBI Taxonomy" id="913107"/>
    <lineage>
        <taxon>Bacteria</taxon>
        <taxon>Bacillati</taxon>
        <taxon>Chloroflexota</taxon>
        <taxon>Anaerolineae</taxon>
        <taxon>Anaerolineales</taxon>
        <taxon>Anaerolineaceae</taxon>
        <taxon>Pelolinea</taxon>
    </lineage>
</organism>
<protein>
    <submittedName>
        <fullName evidence="2">DegV family protein with EDD domain</fullName>
    </submittedName>
</protein>
<dbReference type="NCBIfam" id="TIGR00762">
    <property type="entry name" value="DegV"/>
    <property type="match status" value="1"/>
</dbReference>
<dbReference type="PROSITE" id="PS51482">
    <property type="entry name" value="DEGV"/>
    <property type="match status" value="1"/>
</dbReference>
<name>A0A347ZWG1_9CHLR</name>
<dbReference type="SUPFAM" id="SSF82549">
    <property type="entry name" value="DAK1/DegV-like"/>
    <property type="match status" value="1"/>
</dbReference>
<keyword evidence="1" id="KW-0446">Lipid-binding</keyword>
<dbReference type="EMBL" id="QUMS01000005">
    <property type="protein sequence ID" value="REG05385.1"/>
    <property type="molecule type" value="Genomic_DNA"/>
</dbReference>
<dbReference type="PANTHER" id="PTHR33434">
    <property type="entry name" value="DEGV DOMAIN-CONTAINING PROTEIN DR_1986-RELATED"/>
    <property type="match status" value="1"/>
</dbReference>
<evidence type="ECO:0000256" key="1">
    <source>
        <dbReference type="ARBA" id="ARBA00023121"/>
    </source>
</evidence>
<dbReference type="Gene3D" id="3.30.1180.10">
    <property type="match status" value="1"/>
</dbReference>
<dbReference type="Gene3D" id="3.40.50.10170">
    <property type="match status" value="1"/>
</dbReference>
<accession>A0A347ZWG1</accession>
<evidence type="ECO:0000313" key="2">
    <source>
        <dbReference type="EMBL" id="REG05385.1"/>
    </source>
</evidence>
<dbReference type="AlphaFoldDB" id="A0A347ZWG1"/>
<gene>
    <name evidence="2" type="ORF">DFR64_2785</name>
</gene>
<dbReference type="Pfam" id="PF02645">
    <property type="entry name" value="DegV"/>
    <property type="match status" value="1"/>
</dbReference>
<dbReference type="InterPro" id="IPR043168">
    <property type="entry name" value="DegV_C"/>
</dbReference>
<dbReference type="InterPro" id="IPR050270">
    <property type="entry name" value="DegV_domain_contain"/>
</dbReference>
<dbReference type="InterPro" id="IPR003797">
    <property type="entry name" value="DegV"/>
</dbReference>
<keyword evidence="3" id="KW-1185">Reference proteome</keyword>